<evidence type="ECO:0000313" key="2">
    <source>
        <dbReference type="Proteomes" id="UP000031668"/>
    </source>
</evidence>
<dbReference type="AlphaFoldDB" id="A0A0C2MT54"/>
<dbReference type="PANTHER" id="PTHR33064">
    <property type="entry name" value="POL PROTEIN"/>
    <property type="match status" value="1"/>
</dbReference>
<dbReference type="InterPro" id="IPR051320">
    <property type="entry name" value="Viral_Replic_Matur_Polypro"/>
</dbReference>
<proteinExistence type="predicted"/>
<dbReference type="Proteomes" id="UP000031668">
    <property type="component" value="Unassembled WGS sequence"/>
</dbReference>
<dbReference type="EMBL" id="JWZT01003207">
    <property type="protein sequence ID" value="KII67400.1"/>
    <property type="molecule type" value="Genomic_DNA"/>
</dbReference>
<accession>A0A0C2MT54</accession>
<dbReference type="FunFam" id="3.30.70.270:FF:000020">
    <property type="entry name" value="Transposon Tf2-6 polyprotein-like Protein"/>
    <property type="match status" value="1"/>
</dbReference>
<sequence length="109" mass="12778">MRDKSKFYVQKITYLGHGITGTSIGQDPEKLDPVKKCNRPSNTKQLQSFLGFCTYFQKCIRNYSDISASLYDLLRKKVTYLWTQEHEEAFQKLMELLLKDSISFIPERS</sequence>
<dbReference type="PANTHER" id="PTHR33064:SF37">
    <property type="entry name" value="RIBONUCLEASE H"/>
    <property type="match status" value="1"/>
</dbReference>
<dbReference type="OMA" id="FQLYAKM"/>
<name>A0A0C2MT54_THEKT</name>
<dbReference type="Gene3D" id="3.30.70.270">
    <property type="match status" value="1"/>
</dbReference>
<comment type="caution">
    <text evidence="1">The sequence shown here is derived from an EMBL/GenBank/DDBJ whole genome shotgun (WGS) entry which is preliminary data.</text>
</comment>
<dbReference type="OrthoDB" id="1430630at2759"/>
<dbReference type="InterPro" id="IPR043502">
    <property type="entry name" value="DNA/RNA_pol_sf"/>
</dbReference>
<organism evidence="1 2">
    <name type="scientific">Thelohanellus kitauei</name>
    <name type="common">Myxosporean</name>
    <dbReference type="NCBI Taxonomy" id="669202"/>
    <lineage>
        <taxon>Eukaryota</taxon>
        <taxon>Metazoa</taxon>
        <taxon>Cnidaria</taxon>
        <taxon>Myxozoa</taxon>
        <taxon>Myxosporea</taxon>
        <taxon>Bivalvulida</taxon>
        <taxon>Platysporina</taxon>
        <taxon>Myxobolidae</taxon>
        <taxon>Thelohanellus</taxon>
    </lineage>
</organism>
<protein>
    <submittedName>
        <fullName evidence="1">Retrovirus-related Pol polyprotein from transposon 17.6</fullName>
    </submittedName>
</protein>
<dbReference type="InterPro" id="IPR043128">
    <property type="entry name" value="Rev_trsase/Diguanyl_cyclase"/>
</dbReference>
<keyword evidence="2" id="KW-1185">Reference proteome</keyword>
<evidence type="ECO:0000313" key="1">
    <source>
        <dbReference type="EMBL" id="KII67400.1"/>
    </source>
</evidence>
<gene>
    <name evidence="1" type="ORF">RF11_05324</name>
</gene>
<reference evidence="1 2" key="1">
    <citation type="journal article" date="2014" name="Genome Biol. Evol.">
        <title>The genome of the myxosporean Thelohanellus kitauei shows adaptations to nutrient acquisition within its fish host.</title>
        <authorList>
            <person name="Yang Y."/>
            <person name="Xiong J."/>
            <person name="Zhou Z."/>
            <person name="Huo F."/>
            <person name="Miao W."/>
            <person name="Ran C."/>
            <person name="Liu Y."/>
            <person name="Zhang J."/>
            <person name="Feng J."/>
            <person name="Wang M."/>
            <person name="Wang M."/>
            <person name="Wang L."/>
            <person name="Yao B."/>
        </authorList>
    </citation>
    <scope>NUCLEOTIDE SEQUENCE [LARGE SCALE GENOMIC DNA]</scope>
    <source>
        <strain evidence="1">Wuqing</strain>
    </source>
</reference>
<dbReference type="SUPFAM" id="SSF56672">
    <property type="entry name" value="DNA/RNA polymerases"/>
    <property type="match status" value="1"/>
</dbReference>